<proteinExistence type="predicted"/>
<sequence>MSTKAREPGTDDVLEQVHGLMHLVRARQFRALRESGQELTHMESRVLGFFGRNPGGTLSELVAHSGRDKGQLARLVAGLRERGLLEARVDEADRRNQRLHLTGAGSEAHQALRRQARKLSTVAVKGLSDAEKAQLQSLLARLRANLDEEQP</sequence>
<dbReference type="GO" id="GO:0003700">
    <property type="term" value="F:DNA-binding transcription factor activity"/>
    <property type="evidence" value="ECO:0007669"/>
    <property type="project" value="InterPro"/>
</dbReference>
<keyword evidence="6" id="KW-1185">Reference proteome</keyword>
<dbReference type="EMBL" id="JACORT010000005">
    <property type="protein sequence ID" value="MBC5783820.1"/>
    <property type="molecule type" value="Genomic_DNA"/>
</dbReference>
<evidence type="ECO:0000313" key="6">
    <source>
        <dbReference type="Proteomes" id="UP000608513"/>
    </source>
</evidence>
<dbReference type="GO" id="GO:0003677">
    <property type="term" value="F:DNA binding"/>
    <property type="evidence" value="ECO:0007669"/>
    <property type="project" value="UniProtKB-KW"/>
</dbReference>
<evidence type="ECO:0000256" key="1">
    <source>
        <dbReference type="ARBA" id="ARBA00023015"/>
    </source>
</evidence>
<accession>A0A923SBF6</accession>
<name>A0A923SBF6_9BURK</name>
<dbReference type="PROSITE" id="PS50995">
    <property type="entry name" value="HTH_MARR_2"/>
    <property type="match status" value="1"/>
</dbReference>
<keyword evidence="1" id="KW-0805">Transcription regulation</keyword>
<dbReference type="SUPFAM" id="SSF46785">
    <property type="entry name" value="Winged helix' DNA-binding domain"/>
    <property type="match status" value="1"/>
</dbReference>
<comment type="caution">
    <text evidence="5">The sequence shown here is derived from an EMBL/GenBank/DDBJ whole genome shotgun (WGS) entry which is preliminary data.</text>
</comment>
<protein>
    <submittedName>
        <fullName evidence="5">Winged helix-turn-helix transcriptional regulator</fullName>
    </submittedName>
</protein>
<evidence type="ECO:0000259" key="4">
    <source>
        <dbReference type="PROSITE" id="PS50995"/>
    </source>
</evidence>
<gene>
    <name evidence="5" type="ORF">H8N03_12765</name>
</gene>
<evidence type="ECO:0000256" key="2">
    <source>
        <dbReference type="ARBA" id="ARBA00023125"/>
    </source>
</evidence>
<dbReference type="RefSeq" id="WP_187076575.1">
    <property type="nucleotide sequence ID" value="NZ_JACORT010000005.1"/>
</dbReference>
<keyword evidence="3" id="KW-0804">Transcription</keyword>
<dbReference type="InterPro" id="IPR036390">
    <property type="entry name" value="WH_DNA-bd_sf"/>
</dbReference>
<feature type="domain" description="HTH marR-type" evidence="4">
    <location>
        <begin position="10"/>
        <end position="144"/>
    </location>
</feature>
<keyword evidence="2" id="KW-0238">DNA-binding</keyword>
<dbReference type="SMART" id="SM00347">
    <property type="entry name" value="HTH_MARR"/>
    <property type="match status" value="1"/>
</dbReference>
<dbReference type="PRINTS" id="PR00598">
    <property type="entry name" value="HTHMARR"/>
</dbReference>
<organism evidence="5 6">
    <name type="scientific">Ramlibacter cellulosilyticus</name>
    <dbReference type="NCBI Taxonomy" id="2764187"/>
    <lineage>
        <taxon>Bacteria</taxon>
        <taxon>Pseudomonadati</taxon>
        <taxon>Pseudomonadota</taxon>
        <taxon>Betaproteobacteria</taxon>
        <taxon>Burkholderiales</taxon>
        <taxon>Comamonadaceae</taxon>
        <taxon>Ramlibacter</taxon>
    </lineage>
</organism>
<reference evidence="5" key="1">
    <citation type="submission" date="2020-08" db="EMBL/GenBank/DDBJ databases">
        <title>Ramlibacter sp. USB13 16S ribosomal RNA gene genome sequencing and assembly.</title>
        <authorList>
            <person name="Kang M."/>
        </authorList>
    </citation>
    <scope>NUCLEOTIDE SEQUENCE</scope>
    <source>
        <strain evidence="5">USB13</strain>
    </source>
</reference>
<dbReference type="PANTHER" id="PTHR42756:SF1">
    <property type="entry name" value="TRANSCRIPTIONAL REPRESSOR OF EMRAB OPERON"/>
    <property type="match status" value="1"/>
</dbReference>
<dbReference type="InterPro" id="IPR036388">
    <property type="entry name" value="WH-like_DNA-bd_sf"/>
</dbReference>
<dbReference type="Proteomes" id="UP000608513">
    <property type="component" value="Unassembled WGS sequence"/>
</dbReference>
<dbReference type="InterPro" id="IPR000835">
    <property type="entry name" value="HTH_MarR-typ"/>
</dbReference>
<dbReference type="Gene3D" id="1.10.10.10">
    <property type="entry name" value="Winged helix-like DNA-binding domain superfamily/Winged helix DNA-binding domain"/>
    <property type="match status" value="1"/>
</dbReference>
<evidence type="ECO:0000313" key="5">
    <source>
        <dbReference type="EMBL" id="MBC5783820.1"/>
    </source>
</evidence>
<dbReference type="AlphaFoldDB" id="A0A923SBF6"/>
<dbReference type="PANTHER" id="PTHR42756">
    <property type="entry name" value="TRANSCRIPTIONAL REGULATOR, MARR"/>
    <property type="match status" value="1"/>
</dbReference>
<dbReference type="Pfam" id="PF12802">
    <property type="entry name" value="MarR_2"/>
    <property type="match status" value="1"/>
</dbReference>
<evidence type="ECO:0000256" key="3">
    <source>
        <dbReference type="ARBA" id="ARBA00023163"/>
    </source>
</evidence>